<dbReference type="InParanoid" id="A0A263CYF9"/>
<dbReference type="InterPro" id="IPR039422">
    <property type="entry name" value="MarR/SlyA-like"/>
</dbReference>
<dbReference type="PANTHER" id="PTHR33164">
    <property type="entry name" value="TRANSCRIPTIONAL REGULATOR, MARR FAMILY"/>
    <property type="match status" value="1"/>
</dbReference>
<dbReference type="AlphaFoldDB" id="A0A263CYF9"/>
<proteinExistence type="predicted"/>
<dbReference type="Proteomes" id="UP000242444">
    <property type="component" value="Unassembled WGS sequence"/>
</dbReference>
<evidence type="ECO:0000259" key="1">
    <source>
        <dbReference type="PROSITE" id="PS50995"/>
    </source>
</evidence>
<reference evidence="2 3" key="1">
    <citation type="submission" date="2017-07" db="EMBL/GenBank/DDBJ databases">
        <title>Amycolatopsis antarcticus sp. nov., isolated from the surface of an Antarcticus brown macroalga.</title>
        <authorList>
            <person name="Wang J."/>
            <person name="Leiva S."/>
            <person name="Huang J."/>
            <person name="Huang Y."/>
        </authorList>
    </citation>
    <scope>NUCLEOTIDE SEQUENCE [LARGE SCALE GENOMIC DNA]</scope>
    <source>
        <strain evidence="2 3">AU-G6</strain>
    </source>
</reference>
<dbReference type="EMBL" id="NKYE01000015">
    <property type="protein sequence ID" value="OZM71192.1"/>
    <property type="molecule type" value="Genomic_DNA"/>
</dbReference>
<evidence type="ECO:0000313" key="3">
    <source>
        <dbReference type="Proteomes" id="UP000242444"/>
    </source>
</evidence>
<protein>
    <submittedName>
        <fullName evidence="2">MarR family transcriptional regulator</fullName>
    </submittedName>
</protein>
<comment type="caution">
    <text evidence="2">The sequence shown here is derived from an EMBL/GenBank/DDBJ whole genome shotgun (WGS) entry which is preliminary data.</text>
</comment>
<accession>A0A263CYF9</accession>
<dbReference type="InterPro" id="IPR000835">
    <property type="entry name" value="HTH_MarR-typ"/>
</dbReference>
<sequence>MDLELERSGLTSSRAHVLWVLADRGPSMQQRLASDLEVSPRNVTALVDALVSGGFVSRETHPADRRACLVTLTAAGKRAVTAMARGRETLAVELFGSLSARDRAVAARVLTGAGTRLAELVAAQESRRPR</sequence>
<dbReference type="GO" id="GO:0006950">
    <property type="term" value="P:response to stress"/>
    <property type="evidence" value="ECO:0007669"/>
    <property type="project" value="TreeGrafter"/>
</dbReference>
<dbReference type="PROSITE" id="PS50995">
    <property type="entry name" value="HTH_MARR_2"/>
    <property type="match status" value="1"/>
</dbReference>
<feature type="domain" description="HTH marR-type" evidence="1">
    <location>
        <begin position="1"/>
        <end position="119"/>
    </location>
</feature>
<dbReference type="SUPFAM" id="SSF46785">
    <property type="entry name" value="Winged helix' DNA-binding domain"/>
    <property type="match status" value="1"/>
</dbReference>
<gene>
    <name evidence="2" type="ORF">CFN78_22000</name>
</gene>
<dbReference type="InterPro" id="IPR036390">
    <property type="entry name" value="WH_DNA-bd_sf"/>
</dbReference>
<organism evidence="2 3">
    <name type="scientific">Amycolatopsis antarctica</name>
    <dbReference type="NCBI Taxonomy" id="1854586"/>
    <lineage>
        <taxon>Bacteria</taxon>
        <taxon>Bacillati</taxon>
        <taxon>Actinomycetota</taxon>
        <taxon>Actinomycetes</taxon>
        <taxon>Pseudonocardiales</taxon>
        <taxon>Pseudonocardiaceae</taxon>
        <taxon>Amycolatopsis</taxon>
    </lineage>
</organism>
<keyword evidence="3" id="KW-1185">Reference proteome</keyword>
<evidence type="ECO:0000313" key="2">
    <source>
        <dbReference type="EMBL" id="OZM71192.1"/>
    </source>
</evidence>
<dbReference type="Gene3D" id="1.10.10.10">
    <property type="entry name" value="Winged helix-like DNA-binding domain superfamily/Winged helix DNA-binding domain"/>
    <property type="match status" value="1"/>
</dbReference>
<dbReference type="SMART" id="SM00347">
    <property type="entry name" value="HTH_MARR"/>
    <property type="match status" value="1"/>
</dbReference>
<name>A0A263CYF9_9PSEU</name>
<dbReference type="PANTHER" id="PTHR33164:SF43">
    <property type="entry name" value="HTH-TYPE TRANSCRIPTIONAL REPRESSOR YETL"/>
    <property type="match status" value="1"/>
</dbReference>
<dbReference type="Pfam" id="PF01047">
    <property type="entry name" value="MarR"/>
    <property type="match status" value="1"/>
</dbReference>
<dbReference type="GO" id="GO:0003700">
    <property type="term" value="F:DNA-binding transcription factor activity"/>
    <property type="evidence" value="ECO:0007669"/>
    <property type="project" value="InterPro"/>
</dbReference>
<dbReference type="InterPro" id="IPR036388">
    <property type="entry name" value="WH-like_DNA-bd_sf"/>
</dbReference>